<evidence type="ECO:0000313" key="3">
    <source>
        <dbReference type="Proteomes" id="UP001234178"/>
    </source>
</evidence>
<reference evidence="2 3" key="1">
    <citation type="journal article" date="2023" name="Nucleic Acids Res.">
        <title>The hologenome of Daphnia magna reveals possible DNA methylation and microbiome-mediated evolution of the host genome.</title>
        <authorList>
            <person name="Chaturvedi A."/>
            <person name="Li X."/>
            <person name="Dhandapani V."/>
            <person name="Marshall H."/>
            <person name="Kissane S."/>
            <person name="Cuenca-Cambronero M."/>
            <person name="Asole G."/>
            <person name="Calvet F."/>
            <person name="Ruiz-Romero M."/>
            <person name="Marangio P."/>
            <person name="Guigo R."/>
            <person name="Rago D."/>
            <person name="Mirbahai L."/>
            <person name="Eastwood N."/>
            <person name="Colbourne J.K."/>
            <person name="Zhou J."/>
            <person name="Mallon E."/>
            <person name="Orsini L."/>
        </authorList>
    </citation>
    <scope>NUCLEOTIDE SEQUENCE [LARGE SCALE GENOMIC DNA]</scope>
    <source>
        <strain evidence="2">LRV0_1</strain>
    </source>
</reference>
<evidence type="ECO:0000256" key="1">
    <source>
        <dbReference type="SAM" id="SignalP"/>
    </source>
</evidence>
<dbReference type="EMBL" id="JAOYFB010000038">
    <property type="protein sequence ID" value="KAK4027109.1"/>
    <property type="molecule type" value="Genomic_DNA"/>
</dbReference>
<name>A0ABR0APT9_9CRUS</name>
<feature type="signal peptide" evidence="1">
    <location>
        <begin position="1"/>
        <end position="28"/>
    </location>
</feature>
<dbReference type="Proteomes" id="UP001234178">
    <property type="component" value="Unassembled WGS sequence"/>
</dbReference>
<proteinExistence type="predicted"/>
<sequence length="260" mass="29151">MPYEPKSITRRSSLLTILLLLIMDLSTSDEDMPHLIYEGRILIESRDTFGSPIWIDRLDLNCYSQGARGTPRGSLTCRSHNVLRGVHCCRLEGECVLAPGGEHNHREPVTAEVRYLRVRYLARVFCVEGRSAIGLTAYLGELTGIYHLPWTQREVMLSMKDMAATCARTGRIWPHTMLWADRESPERALHYERLRAAQGRRDARIAIRNQREQYGNGVQAPKPVAGFDPEILVLEGAAPVIQGQELVGLIGGLAPGQFGY</sequence>
<keyword evidence="3" id="KW-1185">Reference proteome</keyword>
<feature type="chain" id="PRO_5047483745" evidence="1">
    <location>
        <begin position="29"/>
        <end position="260"/>
    </location>
</feature>
<accession>A0ABR0APT9</accession>
<protein>
    <submittedName>
        <fullName evidence="2">Uncharacterized protein</fullName>
    </submittedName>
</protein>
<evidence type="ECO:0000313" key="2">
    <source>
        <dbReference type="EMBL" id="KAK4027109.1"/>
    </source>
</evidence>
<comment type="caution">
    <text evidence="2">The sequence shown here is derived from an EMBL/GenBank/DDBJ whole genome shotgun (WGS) entry which is preliminary data.</text>
</comment>
<keyword evidence="1" id="KW-0732">Signal</keyword>
<gene>
    <name evidence="2" type="ORF">OUZ56_016125</name>
</gene>
<organism evidence="2 3">
    <name type="scientific">Daphnia magna</name>
    <dbReference type="NCBI Taxonomy" id="35525"/>
    <lineage>
        <taxon>Eukaryota</taxon>
        <taxon>Metazoa</taxon>
        <taxon>Ecdysozoa</taxon>
        <taxon>Arthropoda</taxon>
        <taxon>Crustacea</taxon>
        <taxon>Branchiopoda</taxon>
        <taxon>Diplostraca</taxon>
        <taxon>Cladocera</taxon>
        <taxon>Anomopoda</taxon>
        <taxon>Daphniidae</taxon>
        <taxon>Daphnia</taxon>
    </lineage>
</organism>